<evidence type="ECO:0000256" key="3">
    <source>
        <dbReference type="ARBA" id="ARBA00011296"/>
    </source>
</evidence>
<evidence type="ECO:0000259" key="13">
    <source>
        <dbReference type="PROSITE" id="PS51192"/>
    </source>
</evidence>
<evidence type="ECO:0000256" key="2">
    <source>
        <dbReference type="ARBA" id="ARBA00008598"/>
    </source>
</evidence>
<keyword evidence="4" id="KW-0540">Nuclease</keyword>
<keyword evidence="7 14" id="KW-0255">Endonuclease</keyword>
<comment type="caution">
    <text evidence="14">The sequence shown here is derived from an EMBL/GenBank/DDBJ whole genome shotgun (WGS) entry which is preliminary data.</text>
</comment>
<keyword evidence="15" id="KW-1185">Reference proteome</keyword>
<dbReference type="InterPro" id="IPR022625">
    <property type="entry name" value="TypeI_RM_Rsu_C"/>
</dbReference>
<feature type="compositionally biased region" description="Polar residues" evidence="12">
    <location>
        <begin position="959"/>
        <end position="978"/>
    </location>
</feature>
<dbReference type="Gene3D" id="3.90.1570.50">
    <property type="match status" value="2"/>
</dbReference>
<evidence type="ECO:0000256" key="1">
    <source>
        <dbReference type="ARBA" id="ARBA00000851"/>
    </source>
</evidence>
<proteinExistence type="inferred from homology"/>
<organism evidence="14 15">
    <name type="scientific">Actinotignum urinale</name>
    <dbReference type="NCBI Taxonomy" id="190146"/>
    <lineage>
        <taxon>Bacteria</taxon>
        <taxon>Bacillati</taxon>
        <taxon>Actinomycetota</taxon>
        <taxon>Actinomycetes</taxon>
        <taxon>Actinomycetales</taxon>
        <taxon>Actinomycetaceae</taxon>
        <taxon>Actinotignum</taxon>
    </lineage>
</organism>
<keyword evidence="10 11" id="KW-0238">DNA-binding</keyword>
<comment type="catalytic activity">
    <reaction evidence="1 11">
        <text>Endonucleolytic cleavage of DNA to give random double-stranded fragments with terminal 5'-phosphates, ATP is simultaneously hydrolyzed.</text>
        <dbReference type="EC" id="3.1.21.3"/>
    </reaction>
</comment>
<name>A0ABU5G769_9ACTO</name>
<dbReference type="Pfam" id="PF18766">
    <property type="entry name" value="SWI2_SNF2"/>
    <property type="match status" value="1"/>
</dbReference>
<accession>A0ABU5G769</accession>
<evidence type="ECO:0000256" key="8">
    <source>
        <dbReference type="ARBA" id="ARBA00022801"/>
    </source>
</evidence>
<dbReference type="InterPro" id="IPR004473">
    <property type="entry name" value="Restrct_endonuc_typeI_HsdR"/>
</dbReference>
<dbReference type="SMART" id="SM00487">
    <property type="entry name" value="DEXDc"/>
    <property type="match status" value="1"/>
</dbReference>
<dbReference type="PANTHER" id="PTHR30195">
    <property type="entry name" value="TYPE I SITE-SPECIFIC DEOXYRIBONUCLEASE PROTEIN SUBUNIT M AND R"/>
    <property type="match status" value="1"/>
</dbReference>
<dbReference type="EC" id="3.1.21.3" evidence="11"/>
<keyword evidence="9 11" id="KW-0067">ATP-binding</keyword>
<evidence type="ECO:0000256" key="4">
    <source>
        <dbReference type="ARBA" id="ARBA00022722"/>
    </source>
</evidence>
<evidence type="ECO:0000256" key="10">
    <source>
        <dbReference type="ARBA" id="ARBA00023125"/>
    </source>
</evidence>
<sequence length="1075" mass="123465">MKENPARHYEPIAVSSEATVATEYESETNQSQAYQSEKELEREFIRQLENQKYEKIVIHNETDLIKNLRTQLEILNDYEFTDSEWDRFFKGSIAKQNDTIGAKSFRIHEDYIQILERDNGLEKNIKLIDHASIHNNRLQVMHQYVAKDDNSPTNRYDVTILLNGLPMVHVELKRRGISIREAFNQINRYQRDSFGMNSGLFEYVQLFVISNGTLTKYYSNTTRQQHISDNIGKSQGKSKSSHSFEFTSWWADAHNRPITDLLAFTKTFFAKHTLLNIITRYCVLTTDRILMVMRPYQIVATERILTRITTSTNYKKLGKAEAGGYVWHTTGSGKTLTSFKTAQLASRMESVDKVLFVVDRKDLDYQTMREYDKFQKGAANSNTSTAILARQLGDSDSRIIVTTIQKLATFVRKNPSHDVYGKHVVMIFDECHRSQFGDMHKAITKSFKRYNLFGFTGTPIFAENSGSARSAKGTTEQLFGEKLHTYTIVDAINDKNVLPFRIDYINTIQMGNVNDGKVTSIDTEEALLSQDRVKLIVDYTLEHFAQKTLRETGYEHTVMTNVPQAVRKRKRLSPVTQKMRVKGFNALFATQSIEAAKRYYNAFAQAQDDVEPQKRLKIGMIFSQGANPNAEEEYSAENIQGLIGEETFDTDGLAQKDREFLDDVISDYNDMFGTSYSAIGDSFENYYKDLSQRLKNRELDMVIVVNMFLTGFDATTLNTLFVDKNLRMHGLIQAFSRTNRILNSVKTYGNIVCFRNLEKETNEALQLFGNKDAHSVVLMKSFEYYLEEYTRAVEDLRKIAQPGEIPKGEELKKKFIALFGKILTRRNILSSFDEFSAENDPLNPREIQDYQSVYNELYEEFKSSKGKDAQSILDDVEFEIELVKQVEVNVDYILMLVEEHKKKYGNGRNKEIKDTVMRAVDASLTLRDKRDLIEEFINQVNVVDTGLEIACLAEKPASGESNANVPSSDSGTDTATPDITQQWQRFVRAKRENEEEQLIQDESLKPEETKKFMATAFSDGYVDVLGTALDDILPKVSRFSKDGSLSRYEVKKRVVERLQKFHQRYSGLVSETTEE</sequence>
<dbReference type="InterPro" id="IPR027417">
    <property type="entry name" value="P-loop_NTPase"/>
</dbReference>
<evidence type="ECO:0000256" key="11">
    <source>
        <dbReference type="RuleBase" id="RU364115"/>
    </source>
</evidence>
<keyword evidence="8 11" id="KW-0378">Hydrolase</keyword>
<reference evidence="14 15" key="1">
    <citation type="submission" date="2023-10" db="EMBL/GenBank/DDBJ databases">
        <title>Whole Genome based description of the genera Actinobaculum and Actinotignum reveals a complex phylogenetic relationship within the species included in the genus Actinotignum.</title>
        <authorList>
            <person name="Jensen C.S."/>
            <person name="Dargis R."/>
            <person name="Kemp M."/>
            <person name="Christensen J.J."/>
        </authorList>
    </citation>
    <scope>NUCLEOTIDE SEQUENCE [LARGE SCALE GENOMIC DNA]</scope>
    <source>
        <strain evidence="14 15">SLA_B974</strain>
    </source>
</reference>
<evidence type="ECO:0000256" key="6">
    <source>
        <dbReference type="ARBA" id="ARBA00022747"/>
    </source>
</evidence>
<dbReference type="InterPro" id="IPR007409">
    <property type="entry name" value="Restrct_endonuc_type1_HsdR_N"/>
</dbReference>
<dbReference type="PROSITE" id="PS51192">
    <property type="entry name" value="HELICASE_ATP_BIND_1"/>
    <property type="match status" value="1"/>
</dbReference>
<dbReference type="CDD" id="cd18030">
    <property type="entry name" value="DEXHc_RE_I_HsdR"/>
    <property type="match status" value="1"/>
</dbReference>
<gene>
    <name evidence="14" type="ORF">R6G86_04455</name>
</gene>
<evidence type="ECO:0000256" key="12">
    <source>
        <dbReference type="SAM" id="MobiDB-lite"/>
    </source>
</evidence>
<evidence type="ECO:0000256" key="7">
    <source>
        <dbReference type="ARBA" id="ARBA00022759"/>
    </source>
</evidence>
<evidence type="ECO:0000256" key="5">
    <source>
        <dbReference type="ARBA" id="ARBA00022741"/>
    </source>
</evidence>
<comment type="function">
    <text evidence="11">Subunit R is required for both nuclease and ATPase activities, but not for modification.</text>
</comment>
<evidence type="ECO:0000313" key="14">
    <source>
        <dbReference type="EMBL" id="MDY5132995.1"/>
    </source>
</evidence>
<keyword evidence="6 11" id="KW-0680">Restriction system</keyword>
<dbReference type="CDD" id="cd18800">
    <property type="entry name" value="SF2_C_EcoR124I-like"/>
    <property type="match status" value="1"/>
</dbReference>
<dbReference type="PANTHER" id="PTHR30195:SF16">
    <property type="entry name" value="TYPE I RESTRICTION ENZYME ENDONUCLEASE SUBUNIT"/>
    <property type="match status" value="1"/>
</dbReference>
<dbReference type="Gene3D" id="3.40.50.300">
    <property type="entry name" value="P-loop containing nucleotide triphosphate hydrolases"/>
    <property type="match status" value="2"/>
</dbReference>
<dbReference type="SUPFAM" id="SSF52540">
    <property type="entry name" value="P-loop containing nucleoside triphosphate hydrolases"/>
    <property type="match status" value="2"/>
</dbReference>
<dbReference type="GO" id="GO:0009035">
    <property type="term" value="F:type I site-specific deoxyribonuclease activity"/>
    <property type="evidence" value="ECO:0007669"/>
    <property type="project" value="UniProtKB-EC"/>
</dbReference>
<dbReference type="Pfam" id="PF04313">
    <property type="entry name" value="HSDR_N"/>
    <property type="match status" value="1"/>
</dbReference>
<dbReference type="Pfam" id="PF22679">
    <property type="entry name" value="T1R_D3-like"/>
    <property type="match status" value="1"/>
</dbReference>
<dbReference type="RefSeq" id="WP_320755177.1">
    <property type="nucleotide sequence ID" value="NZ_JAWNGA010000006.1"/>
</dbReference>
<evidence type="ECO:0000313" key="15">
    <source>
        <dbReference type="Proteomes" id="UP001275049"/>
    </source>
</evidence>
<feature type="domain" description="Helicase ATP-binding" evidence="13">
    <location>
        <begin position="315"/>
        <end position="460"/>
    </location>
</feature>
<comment type="similarity">
    <text evidence="2 11">Belongs to the HsdR family.</text>
</comment>
<keyword evidence="5 11" id="KW-0547">Nucleotide-binding</keyword>
<feature type="region of interest" description="Disordered" evidence="12">
    <location>
        <begin position="958"/>
        <end position="978"/>
    </location>
</feature>
<dbReference type="Pfam" id="PF12008">
    <property type="entry name" value="EcoR124_C"/>
    <property type="match status" value="1"/>
</dbReference>
<protein>
    <recommendedName>
        <fullName evidence="11">Type I restriction enzyme endonuclease subunit</fullName>
        <shortName evidence="11">R protein</shortName>
        <ecNumber evidence="11">3.1.21.3</ecNumber>
    </recommendedName>
</protein>
<dbReference type="EMBL" id="JAWNGA010000006">
    <property type="protein sequence ID" value="MDY5132995.1"/>
    <property type="molecule type" value="Genomic_DNA"/>
</dbReference>
<dbReference type="CDD" id="cd22332">
    <property type="entry name" value="HsdR_N"/>
    <property type="match status" value="1"/>
</dbReference>
<dbReference type="NCBIfam" id="TIGR00348">
    <property type="entry name" value="hsdR"/>
    <property type="match status" value="1"/>
</dbReference>
<dbReference type="Proteomes" id="UP001275049">
    <property type="component" value="Unassembled WGS sequence"/>
</dbReference>
<dbReference type="Gene3D" id="1.20.58.2040">
    <property type="match status" value="1"/>
</dbReference>
<dbReference type="InterPro" id="IPR040980">
    <property type="entry name" value="SWI2_SNF2"/>
</dbReference>
<evidence type="ECO:0000256" key="9">
    <source>
        <dbReference type="ARBA" id="ARBA00022840"/>
    </source>
</evidence>
<comment type="subunit">
    <text evidence="3 11">The type I restriction/modification system is composed of three polypeptides R, M and S.</text>
</comment>
<dbReference type="InterPro" id="IPR014001">
    <property type="entry name" value="Helicase_ATP-bd"/>
</dbReference>
<dbReference type="InterPro" id="IPR055180">
    <property type="entry name" value="HsdR_RecA-like_helicase_dom_2"/>
</dbReference>
<dbReference type="InterPro" id="IPR051268">
    <property type="entry name" value="Type-I_R_enzyme_R_subunit"/>
</dbReference>